<proteinExistence type="predicted"/>
<dbReference type="Ensembl" id="ENSCPBT00000026586.1">
    <property type="protein sequence ID" value="ENSCPBP00000022576.1"/>
    <property type="gene ID" value="ENSCPBG00000016129.1"/>
</dbReference>
<protein>
    <recommendedName>
        <fullName evidence="2">C2H2-type domain-containing protein</fullName>
    </recommendedName>
</protein>
<name>A0A8C3HRX2_CHRPI</name>
<keyword evidence="1" id="KW-0479">Metal-binding</keyword>
<dbReference type="GeneTree" id="ENSGT01030000238891"/>
<evidence type="ECO:0000313" key="4">
    <source>
        <dbReference type="Proteomes" id="UP000694380"/>
    </source>
</evidence>
<keyword evidence="4" id="KW-1185">Reference proteome</keyword>
<feature type="domain" description="C2H2-type" evidence="2">
    <location>
        <begin position="33"/>
        <end position="64"/>
    </location>
</feature>
<evidence type="ECO:0000259" key="2">
    <source>
        <dbReference type="PROSITE" id="PS50157"/>
    </source>
</evidence>
<dbReference type="Proteomes" id="UP000694380">
    <property type="component" value="Unplaced"/>
</dbReference>
<keyword evidence="1" id="KW-0863">Zinc-finger</keyword>
<reference evidence="3" key="1">
    <citation type="submission" date="2025-08" db="UniProtKB">
        <authorList>
            <consortium name="Ensembl"/>
        </authorList>
    </citation>
    <scope>IDENTIFICATION</scope>
</reference>
<organism evidence="3 4">
    <name type="scientific">Chrysemys picta bellii</name>
    <name type="common">Western painted turtle</name>
    <name type="synonym">Emys bellii</name>
    <dbReference type="NCBI Taxonomy" id="8478"/>
    <lineage>
        <taxon>Eukaryota</taxon>
        <taxon>Metazoa</taxon>
        <taxon>Chordata</taxon>
        <taxon>Craniata</taxon>
        <taxon>Vertebrata</taxon>
        <taxon>Euteleostomi</taxon>
        <taxon>Archelosauria</taxon>
        <taxon>Testudinata</taxon>
        <taxon>Testudines</taxon>
        <taxon>Cryptodira</taxon>
        <taxon>Durocryptodira</taxon>
        <taxon>Testudinoidea</taxon>
        <taxon>Emydidae</taxon>
        <taxon>Chrysemys</taxon>
    </lineage>
</organism>
<keyword evidence="1" id="KW-0862">Zinc</keyword>
<evidence type="ECO:0000256" key="1">
    <source>
        <dbReference type="PROSITE-ProRule" id="PRU00042"/>
    </source>
</evidence>
<dbReference type="Gene3D" id="3.30.160.60">
    <property type="entry name" value="Classic Zinc Finger"/>
    <property type="match status" value="1"/>
</dbReference>
<dbReference type="AlphaFoldDB" id="A0A8C3HRX2"/>
<evidence type="ECO:0000313" key="3">
    <source>
        <dbReference type="Ensembl" id="ENSCPBP00000022576.1"/>
    </source>
</evidence>
<dbReference type="PROSITE" id="PS50157">
    <property type="entry name" value="ZINC_FINGER_C2H2_2"/>
    <property type="match status" value="1"/>
</dbReference>
<sequence length="138" mass="15087">MLNLQQIGDPQRSVTALKSVQTLIWSTVCSSGLPCLKKMNSNWNGCREGSHLIRHQRIHTGERPYELTVGKPSIVAQTFLPTRESTQGKGPMNAVSVGIPSLGTQSILAIRESAREINTIKTSSAINTFSLKIFLIPT</sequence>
<accession>A0A8C3HRX2</accession>
<dbReference type="GO" id="GO:0008270">
    <property type="term" value="F:zinc ion binding"/>
    <property type="evidence" value="ECO:0007669"/>
    <property type="project" value="UniProtKB-KW"/>
</dbReference>
<reference evidence="3" key="2">
    <citation type="submission" date="2025-09" db="UniProtKB">
        <authorList>
            <consortium name="Ensembl"/>
        </authorList>
    </citation>
    <scope>IDENTIFICATION</scope>
</reference>
<dbReference type="InterPro" id="IPR013087">
    <property type="entry name" value="Znf_C2H2_type"/>
</dbReference>